<proteinExistence type="predicted"/>
<protein>
    <submittedName>
        <fullName evidence="8">PTS sugar transporter subunit IIA</fullName>
    </submittedName>
</protein>
<evidence type="ECO:0000256" key="5">
    <source>
        <dbReference type="ARBA" id="ARBA00022679"/>
    </source>
</evidence>
<keyword evidence="6" id="KW-0598">Phosphotransferase system</keyword>
<dbReference type="InterPro" id="IPR002178">
    <property type="entry name" value="PTS_EIIA_type-2_dom"/>
</dbReference>
<organism evidence="8">
    <name type="scientific">Leptotrichia rugosa</name>
    <dbReference type="NCBI Taxonomy" id="3239302"/>
    <lineage>
        <taxon>Bacteria</taxon>
        <taxon>Fusobacteriati</taxon>
        <taxon>Fusobacteriota</taxon>
        <taxon>Fusobacteriia</taxon>
        <taxon>Fusobacteriales</taxon>
        <taxon>Leptotrichiaceae</taxon>
        <taxon>Leptotrichia</taxon>
    </lineage>
</organism>
<dbReference type="EMBL" id="CP165644">
    <property type="protein sequence ID" value="XDU66008.1"/>
    <property type="molecule type" value="Genomic_DNA"/>
</dbReference>
<dbReference type="GO" id="GO:0016020">
    <property type="term" value="C:membrane"/>
    <property type="evidence" value="ECO:0007669"/>
    <property type="project" value="InterPro"/>
</dbReference>
<reference evidence="8" key="1">
    <citation type="submission" date="2024-07" db="EMBL/GenBank/DDBJ databases">
        <authorList>
            <person name="Li X.-J."/>
            <person name="Wang X."/>
        </authorList>
    </citation>
    <scope>NUCLEOTIDE SEQUENCE</scope>
    <source>
        <strain evidence="8">HSP-334</strain>
    </source>
</reference>
<name>A0AB39VE67_9FUSO</name>
<evidence type="ECO:0000256" key="3">
    <source>
        <dbReference type="ARBA" id="ARBA00022553"/>
    </source>
</evidence>
<gene>
    <name evidence="8" type="ORF">AB8B22_06145</name>
</gene>
<feature type="domain" description="PTS EIIA type-2" evidence="7">
    <location>
        <begin position="8"/>
        <end position="152"/>
    </location>
</feature>
<keyword evidence="3" id="KW-0597">Phosphoprotein</keyword>
<dbReference type="GO" id="GO:0005737">
    <property type="term" value="C:cytoplasm"/>
    <property type="evidence" value="ECO:0007669"/>
    <property type="project" value="UniProtKB-SubCell"/>
</dbReference>
<dbReference type="InterPro" id="IPR004715">
    <property type="entry name" value="PTS_IIA_fruc"/>
</dbReference>
<evidence type="ECO:0000256" key="4">
    <source>
        <dbReference type="ARBA" id="ARBA00022597"/>
    </source>
</evidence>
<dbReference type="PROSITE" id="PS51094">
    <property type="entry name" value="PTS_EIIA_TYPE_2"/>
    <property type="match status" value="1"/>
</dbReference>
<dbReference type="PROSITE" id="PS00372">
    <property type="entry name" value="PTS_EIIA_TYPE_2_HIS"/>
    <property type="match status" value="1"/>
</dbReference>
<evidence type="ECO:0000256" key="2">
    <source>
        <dbReference type="ARBA" id="ARBA00022448"/>
    </source>
</evidence>
<dbReference type="Gene3D" id="3.40.930.10">
    <property type="entry name" value="Mannitol-specific EII, Chain A"/>
    <property type="match status" value="1"/>
</dbReference>
<dbReference type="GO" id="GO:0009401">
    <property type="term" value="P:phosphoenolpyruvate-dependent sugar phosphotransferase system"/>
    <property type="evidence" value="ECO:0007669"/>
    <property type="project" value="UniProtKB-KW"/>
</dbReference>
<dbReference type="FunFam" id="3.40.930.10:FF:000009">
    <property type="entry name" value="PTS system, fructose specific IIABC component"/>
    <property type="match status" value="1"/>
</dbReference>
<dbReference type="InterPro" id="IPR051541">
    <property type="entry name" value="PTS_SugarTrans_NitroReg"/>
</dbReference>
<keyword evidence="2" id="KW-0813">Transport</keyword>
<dbReference type="InterPro" id="IPR016152">
    <property type="entry name" value="PTrfase/Anion_transptr"/>
</dbReference>
<dbReference type="NCBIfam" id="TIGR00848">
    <property type="entry name" value="fruA"/>
    <property type="match status" value="1"/>
</dbReference>
<sequence length="154" mass="17859">MENKKIADYIQTDTICLNLKSTSKNSVIKELFENLKKCGLVKDEELALNDIFLREKMGTTGIGRKIALPHAKTKAVNELIITLGISKDGIEYESLDEDKVNIFFMFLCPENQTQEYLRILARISRFIRETRFVDSLLRARSNEEIEKIIREEEN</sequence>
<dbReference type="GO" id="GO:0008982">
    <property type="term" value="F:protein-N(PI)-phosphohistidine-sugar phosphotransferase activity"/>
    <property type="evidence" value="ECO:0007669"/>
    <property type="project" value="InterPro"/>
</dbReference>
<evidence type="ECO:0000256" key="1">
    <source>
        <dbReference type="ARBA" id="ARBA00004496"/>
    </source>
</evidence>
<comment type="subcellular location">
    <subcellularLocation>
        <location evidence="1">Cytoplasm</location>
    </subcellularLocation>
</comment>
<evidence type="ECO:0000313" key="8">
    <source>
        <dbReference type="EMBL" id="XDU66008.1"/>
    </source>
</evidence>
<evidence type="ECO:0000256" key="6">
    <source>
        <dbReference type="ARBA" id="ARBA00022683"/>
    </source>
</evidence>
<dbReference type="CDD" id="cd00211">
    <property type="entry name" value="PTS_IIA_fru"/>
    <property type="match status" value="1"/>
</dbReference>
<dbReference type="KEGG" id="lrug:AB8B22_06145"/>
<dbReference type="PANTHER" id="PTHR47738">
    <property type="entry name" value="PTS SYSTEM FRUCTOSE-LIKE EIIA COMPONENT-RELATED"/>
    <property type="match status" value="1"/>
</dbReference>
<dbReference type="RefSeq" id="WP_094080298.1">
    <property type="nucleotide sequence ID" value="NZ_CP165644.1"/>
</dbReference>
<keyword evidence="5" id="KW-0808">Transferase</keyword>
<dbReference type="AlphaFoldDB" id="A0AB39VE67"/>
<dbReference type="PANTHER" id="PTHR47738:SF2">
    <property type="entry name" value="PTS SYSTEM FRUCTOSE-LIKE EIIA COMPONENT"/>
    <property type="match status" value="1"/>
</dbReference>
<accession>A0AB39VE67</accession>
<dbReference type="Pfam" id="PF00359">
    <property type="entry name" value="PTS_EIIA_2"/>
    <property type="match status" value="1"/>
</dbReference>
<dbReference type="SUPFAM" id="SSF55804">
    <property type="entry name" value="Phoshotransferase/anion transport protein"/>
    <property type="match status" value="1"/>
</dbReference>
<keyword evidence="4 8" id="KW-0762">Sugar transport</keyword>
<evidence type="ECO:0000259" key="7">
    <source>
        <dbReference type="PROSITE" id="PS51094"/>
    </source>
</evidence>